<comment type="caution">
    <text evidence="1">The sequence shown here is derived from an EMBL/GenBank/DDBJ whole genome shotgun (WGS) entry which is preliminary data.</text>
</comment>
<accession>A0A4S8I1A2</accession>
<dbReference type="InterPro" id="IPR011486">
    <property type="entry name" value="BBP2"/>
</dbReference>
<dbReference type="OrthoDB" id="103154at2"/>
<reference evidence="1 2" key="1">
    <citation type="submission" date="2019-04" db="EMBL/GenBank/DDBJ databases">
        <title>Niastella caeni sp. nov., isolated from activated sludge.</title>
        <authorList>
            <person name="Sheng M."/>
        </authorList>
    </citation>
    <scope>NUCLEOTIDE SEQUENCE [LARGE SCALE GENOMIC DNA]</scope>
    <source>
        <strain evidence="1 2">HX-2-15</strain>
    </source>
</reference>
<keyword evidence="2" id="KW-1185">Reference proteome</keyword>
<dbReference type="RefSeq" id="WP_136577027.1">
    <property type="nucleotide sequence ID" value="NZ_STFF01000002.1"/>
</dbReference>
<dbReference type="Proteomes" id="UP000306918">
    <property type="component" value="Unassembled WGS sequence"/>
</dbReference>
<gene>
    <name evidence="1" type="ORF">FAM09_10430</name>
</gene>
<protein>
    <submittedName>
        <fullName evidence="1">Porin</fullName>
    </submittedName>
</protein>
<evidence type="ECO:0000313" key="2">
    <source>
        <dbReference type="Proteomes" id="UP000306918"/>
    </source>
</evidence>
<sequence>MKRILFWIAVFYSANTMAQDTTKGKLSISGYAEAYYSYDLNKPTDNNRPSFLYSHNRSNEFNINLAFVKGSFSAERARANLALAAGTYMNANYGAEPGVLKNVFEANVGFKLSKNNNLWLDMGIMPSHIGFESAISKDCRTVTRSLVAENSPYYESGAKINYTTKNGKWLLSAMALNGWQRIQRVAGNSLMSWGTQVQFKPSGNVLLNYSTFLGTDKPDSARLWRYFHNLYGIIQLSDKVEAILGFDIGQEQVAKGSNDTHTWYAPVAILRYLPVKQWAIAVRGEYYNDEHCIIVVTGTENGFQTTGVSANIDYMPVKNIALRLEGRLLNSKDNIFIKKENSASNNSAVTFSAAVSF</sequence>
<evidence type="ECO:0000313" key="1">
    <source>
        <dbReference type="EMBL" id="THU40274.1"/>
    </source>
</evidence>
<organism evidence="1 2">
    <name type="scientific">Niastella caeni</name>
    <dbReference type="NCBI Taxonomy" id="2569763"/>
    <lineage>
        <taxon>Bacteria</taxon>
        <taxon>Pseudomonadati</taxon>
        <taxon>Bacteroidota</taxon>
        <taxon>Chitinophagia</taxon>
        <taxon>Chitinophagales</taxon>
        <taxon>Chitinophagaceae</taxon>
        <taxon>Niastella</taxon>
    </lineage>
</organism>
<name>A0A4S8I1A2_9BACT</name>
<dbReference type="EMBL" id="STFF01000002">
    <property type="protein sequence ID" value="THU40274.1"/>
    <property type="molecule type" value="Genomic_DNA"/>
</dbReference>
<proteinExistence type="predicted"/>
<dbReference type="Pfam" id="PF07642">
    <property type="entry name" value="BBP2"/>
    <property type="match status" value="1"/>
</dbReference>
<dbReference type="SUPFAM" id="SSF56935">
    <property type="entry name" value="Porins"/>
    <property type="match status" value="1"/>
</dbReference>
<dbReference type="AlphaFoldDB" id="A0A4S8I1A2"/>